<dbReference type="Proteomes" id="UP000427886">
    <property type="component" value="Chromosome"/>
</dbReference>
<protein>
    <submittedName>
        <fullName evidence="1">Uncharacterized protein</fullName>
    </submittedName>
</protein>
<gene>
    <name evidence="1" type="ORF">GLW17_04915</name>
</gene>
<dbReference type="AlphaFoldDB" id="A0AB37D493"/>
<dbReference type="RefSeq" id="WP_155224403.1">
    <property type="nucleotide sequence ID" value="NZ_BSYG01000003.1"/>
</dbReference>
<evidence type="ECO:0000313" key="1">
    <source>
        <dbReference type="EMBL" id="QGP76214.1"/>
    </source>
</evidence>
<accession>A0AB37D493</accession>
<dbReference type="KEGG" id="tey:GLW17_04915"/>
<proteinExistence type="predicted"/>
<sequence>MKKSSFLRSQYDWWIRYSEAHGINDLELIIHQNDKAVFLVKQNVEK</sequence>
<name>A0AB37D493_TETHA</name>
<evidence type="ECO:0000313" key="2">
    <source>
        <dbReference type="Proteomes" id="UP000427886"/>
    </source>
</evidence>
<dbReference type="EMBL" id="CP046246">
    <property type="protein sequence ID" value="QGP76214.1"/>
    <property type="molecule type" value="Genomic_DNA"/>
</dbReference>
<organism evidence="1 2">
    <name type="scientific">Tetragenococcus halophilus</name>
    <name type="common">Pediococcus halophilus</name>
    <dbReference type="NCBI Taxonomy" id="51669"/>
    <lineage>
        <taxon>Bacteria</taxon>
        <taxon>Bacillati</taxon>
        <taxon>Bacillota</taxon>
        <taxon>Bacilli</taxon>
        <taxon>Lactobacillales</taxon>
        <taxon>Enterococcaceae</taxon>
        <taxon>Tetragenococcus</taxon>
    </lineage>
</organism>
<reference evidence="1 2" key="1">
    <citation type="submission" date="2019-11" db="EMBL/GenBank/DDBJ databases">
        <authorList>
            <person name="Kim E."/>
            <person name="Lee J."/>
            <person name="Jeon K."/>
            <person name="Lee Y."/>
        </authorList>
    </citation>
    <scope>NUCLEOTIDE SEQUENCE [LARGE SCALE GENOMIC DNA]</scope>
    <source>
        <strain evidence="1 2">YJ1</strain>
    </source>
</reference>